<name>A0A178VAB3_ARATH</name>
<accession>A0A178VAB3</accession>
<evidence type="ECO:0000313" key="1">
    <source>
        <dbReference type="EMBL" id="OAP02598.1"/>
    </source>
</evidence>
<gene>
    <name evidence="1" type="ordered locus">AXX17_At3g32030</name>
</gene>
<organism evidence="1 2">
    <name type="scientific">Arabidopsis thaliana</name>
    <name type="common">Mouse-ear cress</name>
    <dbReference type="NCBI Taxonomy" id="3702"/>
    <lineage>
        <taxon>Eukaryota</taxon>
        <taxon>Viridiplantae</taxon>
        <taxon>Streptophyta</taxon>
        <taxon>Embryophyta</taxon>
        <taxon>Tracheophyta</taxon>
        <taxon>Spermatophyta</taxon>
        <taxon>Magnoliopsida</taxon>
        <taxon>eudicotyledons</taxon>
        <taxon>Gunneridae</taxon>
        <taxon>Pentapetalae</taxon>
        <taxon>rosids</taxon>
        <taxon>malvids</taxon>
        <taxon>Brassicales</taxon>
        <taxon>Brassicaceae</taxon>
        <taxon>Camelineae</taxon>
        <taxon>Arabidopsis</taxon>
    </lineage>
</organism>
<dbReference type="Proteomes" id="UP000078284">
    <property type="component" value="Chromosome 3"/>
</dbReference>
<dbReference type="EMBL" id="LUHQ01000003">
    <property type="protein sequence ID" value="OAP02598.1"/>
    <property type="molecule type" value="Genomic_DNA"/>
</dbReference>
<sequence>MVSRFWLILFLAIVVVRIVVPRFGYFRLSVVEYRLFIVLVSIIQYIAKSSSI</sequence>
<reference evidence="2" key="1">
    <citation type="journal article" date="2016" name="Proc. Natl. Acad. Sci. U.S.A.">
        <title>Chromosome-level assembly of Arabidopsis thaliana Ler reveals the extent of translocation and inversion polymorphisms.</title>
        <authorList>
            <person name="Zapata L."/>
            <person name="Ding J."/>
            <person name="Willing E.M."/>
            <person name="Hartwig B."/>
            <person name="Bezdan D."/>
            <person name="Jiao W.B."/>
            <person name="Patel V."/>
            <person name="Velikkakam James G."/>
            <person name="Koornneef M."/>
            <person name="Ossowski S."/>
            <person name="Schneeberger K."/>
        </authorList>
    </citation>
    <scope>NUCLEOTIDE SEQUENCE [LARGE SCALE GENOMIC DNA]</scope>
    <source>
        <strain evidence="2">cv. Landsberg erecta</strain>
    </source>
</reference>
<evidence type="ECO:0000313" key="2">
    <source>
        <dbReference type="Proteomes" id="UP000078284"/>
    </source>
</evidence>
<comment type="caution">
    <text evidence="1">The sequence shown here is derived from an EMBL/GenBank/DDBJ whole genome shotgun (WGS) entry which is preliminary data.</text>
</comment>
<dbReference type="AlphaFoldDB" id="A0A178VAB3"/>
<protein>
    <submittedName>
        <fullName evidence="1">Uncharacterized protein</fullName>
    </submittedName>
</protein>
<proteinExistence type="predicted"/>